<sequence>MKKFSWFWVTMCSIIIVIVLVSWQQFGKLSPSADMLTEQEAQKLVHDRYQGEVTLLKLADQRYQIELLKQNKLYSIKLDARSGKILSFNESTKLTVPTPNSPSIIELPEEELKQIVLNAIKGSLVSFEKVETNQQPSYKAIVREADKQTTIFVDASSGAILSTSSSEINQPPKTLTEKEAVTIAISQVQGEVDDVWLDTQGDQTFYLVKIDTSDDREATVQIHAITGDVIVSWDEHNSDKNDDDDD</sequence>
<protein>
    <submittedName>
        <fullName evidence="3">Membrane protein YkoI</fullName>
    </submittedName>
</protein>
<dbReference type="Gene3D" id="3.10.450.40">
    <property type="match status" value="3"/>
</dbReference>
<dbReference type="Pfam" id="PF03413">
    <property type="entry name" value="PepSY"/>
    <property type="match status" value="3"/>
</dbReference>
<organism evidence="3 4">
    <name type="scientific">Neobacillus niacini</name>
    <dbReference type="NCBI Taxonomy" id="86668"/>
    <lineage>
        <taxon>Bacteria</taxon>
        <taxon>Bacillati</taxon>
        <taxon>Bacillota</taxon>
        <taxon>Bacilli</taxon>
        <taxon>Bacillales</taxon>
        <taxon>Bacillaceae</taxon>
        <taxon>Neobacillus</taxon>
    </lineage>
</organism>
<gene>
    <name evidence="3" type="ORF">F4694_002209</name>
</gene>
<reference evidence="4" key="2">
    <citation type="submission" date="2020-08" db="EMBL/GenBank/DDBJ databases">
        <title>The Agave Microbiome: Exploring the role of microbial communities in plant adaptations to desert environments.</title>
        <authorList>
            <person name="Partida-Martinez L.P."/>
        </authorList>
    </citation>
    <scope>NUCLEOTIDE SEQUENCE [LARGE SCALE GENOMIC DNA]</scope>
    <source>
        <strain evidence="4">AT2.8</strain>
    </source>
</reference>
<keyword evidence="1" id="KW-1133">Transmembrane helix</keyword>
<feature type="transmembrane region" description="Helical" evidence="1">
    <location>
        <begin position="6"/>
        <end position="23"/>
    </location>
</feature>
<dbReference type="InterPro" id="IPR025711">
    <property type="entry name" value="PepSY"/>
</dbReference>
<evidence type="ECO:0000313" key="4">
    <source>
        <dbReference type="Proteomes" id="UP000548423"/>
    </source>
</evidence>
<evidence type="ECO:0000313" key="3">
    <source>
        <dbReference type="EMBL" id="NYE05456.1"/>
    </source>
</evidence>
<name>A0A852TCD2_9BACI</name>
<feature type="domain" description="PepSY" evidence="2">
    <location>
        <begin position="175"/>
        <end position="230"/>
    </location>
</feature>
<comment type="caution">
    <text evidence="3">The sequence shown here is derived from an EMBL/GenBank/DDBJ whole genome shotgun (WGS) entry which is preliminary data.</text>
</comment>
<accession>A0A852TCD2</accession>
<feature type="domain" description="PepSY" evidence="2">
    <location>
        <begin position="107"/>
        <end position="162"/>
    </location>
</feature>
<dbReference type="EMBL" id="JACCBX010000004">
    <property type="protein sequence ID" value="NYE05456.1"/>
    <property type="molecule type" value="Genomic_DNA"/>
</dbReference>
<evidence type="ECO:0000259" key="2">
    <source>
        <dbReference type="Pfam" id="PF03413"/>
    </source>
</evidence>
<evidence type="ECO:0000256" key="1">
    <source>
        <dbReference type="SAM" id="Phobius"/>
    </source>
</evidence>
<dbReference type="AlphaFoldDB" id="A0A852TCD2"/>
<feature type="domain" description="PepSY" evidence="2">
    <location>
        <begin position="37"/>
        <end position="87"/>
    </location>
</feature>
<reference evidence="4" key="1">
    <citation type="submission" date="2020-07" db="EMBL/GenBank/DDBJ databases">
        <authorList>
            <person name="Partida-Martinez L."/>
            <person name="Huntemann M."/>
            <person name="Clum A."/>
            <person name="Wang J."/>
            <person name="Palaniappan K."/>
            <person name="Ritter S."/>
            <person name="Chen I.-M."/>
            <person name="Stamatis D."/>
            <person name="Reddy T."/>
            <person name="O'Malley R."/>
            <person name="Daum C."/>
            <person name="Shapiro N."/>
            <person name="Ivanova N."/>
            <person name="Kyrpides N."/>
            <person name="Woyke T."/>
        </authorList>
    </citation>
    <scope>NUCLEOTIDE SEQUENCE [LARGE SCALE GENOMIC DNA]</scope>
    <source>
        <strain evidence="4">AT2.8</strain>
    </source>
</reference>
<dbReference type="Proteomes" id="UP000548423">
    <property type="component" value="Unassembled WGS sequence"/>
</dbReference>
<proteinExistence type="predicted"/>
<keyword evidence="1" id="KW-0472">Membrane</keyword>
<keyword evidence="1" id="KW-0812">Transmembrane</keyword>